<keyword evidence="1" id="KW-0479">Metal-binding</keyword>
<dbReference type="InterPro" id="IPR000962">
    <property type="entry name" value="Znf_DskA_TraR"/>
</dbReference>
<dbReference type="Pfam" id="PF01258">
    <property type="entry name" value="zf-dskA_traR"/>
    <property type="match status" value="1"/>
</dbReference>
<evidence type="ECO:0000256" key="4">
    <source>
        <dbReference type="PROSITE-ProRule" id="PRU00510"/>
    </source>
</evidence>
<feature type="zinc finger region" description="dksA C4-type" evidence="4">
    <location>
        <begin position="93"/>
        <end position="117"/>
    </location>
</feature>
<keyword evidence="7" id="KW-1185">Reference proteome</keyword>
<keyword evidence="3" id="KW-0862">Zinc</keyword>
<gene>
    <name evidence="6" type="ORF">G5B42_07090</name>
</gene>
<protein>
    <submittedName>
        <fullName evidence="6">TraR/DksA C4-type zinc finger protein</fullName>
    </submittedName>
</protein>
<dbReference type="PROSITE" id="PS51128">
    <property type="entry name" value="ZF_DKSA_2"/>
    <property type="match status" value="1"/>
</dbReference>
<dbReference type="GO" id="GO:0008270">
    <property type="term" value="F:zinc ion binding"/>
    <property type="evidence" value="ECO:0007669"/>
    <property type="project" value="UniProtKB-KW"/>
</dbReference>
<dbReference type="SUPFAM" id="SSF109635">
    <property type="entry name" value="DnaK suppressor protein DksA, alpha-hairpin domain"/>
    <property type="match status" value="1"/>
</dbReference>
<evidence type="ECO:0000256" key="2">
    <source>
        <dbReference type="ARBA" id="ARBA00022771"/>
    </source>
</evidence>
<dbReference type="InterPro" id="IPR014240">
    <property type="entry name" value="YteA"/>
</dbReference>
<dbReference type="PANTHER" id="PTHR33823:SF4">
    <property type="entry name" value="GENERAL STRESS PROTEIN 16O"/>
    <property type="match status" value="1"/>
</dbReference>
<proteinExistence type="predicted"/>
<reference evidence="6" key="1">
    <citation type="submission" date="2020-06" db="EMBL/GenBank/DDBJ databases">
        <title>Novel chitinolytic bacterium.</title>
        <authorList>
            <person name="Ungkulpasvich U."/>
            <person name="Kosugi A."/>
            <person name="Uke A."/>
        </authorList>
    </citation>
    <scope>NUCLEOTIDE SEQUENCE</scope>
    <source>
        <strain evidence="6">UUS1-1</strain>
    </source>
</reference>
<sequence length="223" mass="25474">MLSKKRIRYFEKRLQAMLTELKGDLEETGDLGTERSLRDATKELSAYDNHPADLGSETYEREKDLGLNNAFRVRQTEIEDALDRIKTGKYGVCRDCGRPIDEERLEALPYVATCIECQREAEKTNELRYRPIEEELLFPPFARTFTTDEDDQAAFDGEDAWQAVAQMGTAESPQDLGGDVIYEEMYSDEPRGVVADVEQEQVREEGLAETILARKTAFDRGEK</sequence>
<dbReference type="SUPFAM" id="SSF57716">
    <property type="entry name" value="Glucocorticoid receptor-like (DNA-binding domain)"/>
    <property type="match status" value="1"/>
</dbReference>
<dbReference type="Gene3D" id="1.20.120.910">
    <property type="entry name" value="DksA, coiled-coil domain"/>
    <property type="match status" value="1"/>
</dbReference>
<dbReference type="InterPro" id="IPR037187">
    <property type="entry name" value="DnaK_N"/>
</dbReference>
<dbReference type="AlphaFoldDB" id="A0A8J6LJ15"/>
<dbReference type="PANTHER" id="PTHR33823">
    <property type="entry name" value="RNA POLYMERASE-BINDING TRANSCRIPTION FACTOR DKSA-RELATED"/>
    <property type="match status" value="1"/>
</dbReference>
<dbReference type="NCBIfam" id="TIGR02890">
    <property type="entry name" value="bacill_yteA"/>
    <property type="match status" value="1"/>
</dbReference>
<dbReference type="RefSeq" id="WP_181339755.1">
    <property type="nucleotide sequence ID" value="NZ_JAAKDE010000013.1"/>
</dbReference>
<evidence type="ECO:0000256" key="3">
    <source>
        <dbReference type="ARBA" id="ARBA00022833"/>
    </source>
</evidence>
<evidence type="ECO:0000313" key="7">
    <source>
        <dbReference type="Proteomes" id="UP000657177"/>
    </source>
</evidence>
<comment type="caution">
    <text evidence="6">The sequence shown here is derived from an EMBL/GenBank/DDBJ whole genome shotgun (WGS) entry which is preliminary data.</text>
</comment>
<evidence type="ECO:0000256" key="1">
    <source>
        <dbReference type="ARBA" id="ARBA00022723"/>
    </source>
</evidence>
<evidence type="ECO:0000259" key="5">
    <source>
        <dbReference type="Pfam" id="PF01258"/>
    </source>
</evidence>
<dbReference type="Proteomes" id="UP000657177">
    <property type="component" value="Unassembled WGS sequence"/>
</dbReference>
<accession>A0A8J6LJ15</accession>
<feature type="domain" description="Zinc finger DksA/TraR C4-type" evidence="5">
    <location>
        <begin position="88"/>
        <end position="123"/>
    </location>
</feature>
<evidence type="ECO:0000313" key="6">
    <source>
        <dbReference type="EMBL" id="MBA2133306.1"/>
    </source>
</evidence>
<keyword evidence="2" id="KW-0863">Zinc-finger</keyword>
<organism evidence="6 7">
    <name type="scientific">Capillibacterium thermochitinicola</name>
    <dbReference type="NCBI Taxonomy" id="2699427"/>
    <lineage>
        <taxon>Bacteria</taxon>
        <taxon>Bacillati</taxon>
        <taxon>Bacillota</taxon>
        <taxon>Capillibacterium</taxon>
    </lineage>
</organism>
<name>A0A8J6LJ15_9FIRM</name>
<dbReference type="EMBL" id="JAAKDE010000013">
    <property type="protein sequence ID" value="MBA2133306.1"/>
    <property type="molecule type" value="Genomic_DNA"/>
</dbReference>